<dbReference type="Pfam" id="PF17921">
    <property type="entry name" value="Integrase_H2C2"/>
    <property type="match status" value="1"/>
</dbReference>
<dbReference type="PROSITE" id="PS50994">
    <property type="entry name" value="INTEGRASE"/>
    <property type="match status" value="1"/>
</dbReference>
<dbReference type="PANTHER" id="PTHR37984">
    <property type="entry name" value="PROTEIN CBG26694"/>
    <property type="match status" value="1"/>
</dbReference>
<dbReference type="EMBL" id="CAKOGL010000015">
    <property type="protein sequence ID" value="CAH2095575.1"/>
    <property type="molecule type" value="Genomic_DNA"/>
</dbReference>
<dbReference type="InterPro" id="IPR043502">
    <property type="entry name" value="DNA/RNA_pol_sf"/>
</dbReference>
<feature type="coiled-coil region" evidence="2">
    <location>
        <begin position="275"/>
        <end position="302"/>
    </location>
</feature>
<dbReference type="InterPro" id="IPR043128">
    <property type="entry name" value="Rev_trsase/Diguanyl_cyclase"/>
</dbReference>
<dbReference type="Gene3D" id="3.10.10.10">
    <property type="entry name" value="HIV Type 1 Reverse Transcriptase, subunit A, domain 1"/>
    <property type="match status" value="1"/>
</dbReference>
<dbReference type="CDD" id="cd01647">
    <property type="entry name" value="RT_LTR"/>
    <property type="match status" value="1"/>
</dbReference>
<dbReference type="PANTHER" id="PTHR37984:SF8">
    <property type="entry name" value="CCHC-TYPE DOMAIN-CONTAINING PROTEIN"/>
    <property type="match status" value="1"/>
</dbReference>
<sequence length="1165" mass="133517">MSSEEMKALAEVLNTQTKLLAAMQKEIANLQQEKVPVSRGLVQVPWPPPLSVNNDNRNESWKLFVTGWSNYKAAAGITSWGAEKAEQVANLLLSAIGAPASKEFLFDLTDKEKKSEKAILAKLEHKLSKKENIIYARYLFNTRTQKEDEKFNTFLIETQQLIKKCEYTQEDELLRDKIVMGINNTTLKKELLRNENLTLSEAINICRAVEATNEQVNSLSSPITEVSKVSSIPSRPVKQAVKRMCKFCGTVHIFQKKLCPAYGNKCEICNGWNHTSKVCKKKKSLKKRVKKLQEEDAQVQMSDSSTSEDELYIGKVIRSNNGNVYGEMSLEVNNNLKTQLFQLDTGAQMCLIGNNFCKKLLETENLNLLPSKAKLSTIGGHNLATYGDIYLNCYKNNRKYKIRFSVVDFKHGPLLSESACHKLGFIKYCNTISSGNKEISCENKKKAFEIIDKYKDVFNGYGKFAGDVTIEVDHSVQPTIQSARRVPMAVRSALKQELEQLEKEDIIVKETEHTDWVNNIVIVKRNDKLRICLDPIPLNKAIKRPNYQFTTLDEILPELGKAKVFSTVDTKKGFWHINLTEASSKLTTFWSPFGRYRWKRLPFGISSAPEIFQQKLSSLLSGLPGVEVMADDILIYGTGENIDEATINHNANLEKLLCRLRQVNYALSRAPVVSIQQDKDNMEAMSQTHKIFSIIQDLDETKDLRISDEIMEEIRKKTLEDNSLQNLKLYIINGFPKYVNDMPSNLRQYFKYKHELSIINDVILRNGKVLIPLALTNKIMKNIHTCHSGLEGSLRLARHNIFWPGMSKQIVDYINSCPTCFKYSSSQRPMPLKSTELPEYPFQIVSMDVFEVNCKGVTRKYLITVDHFSDFYELDILKDLSAKETINTCKKNFARFGVPCKVITDGATNFINQDFKNFSNDWKFSHITSSPHYPKSNGKAEVTVKIAKNLILKCFDSNDDIWYALLHQRNVPQTYSDASPVQKFLARKTRTSIPQTLEQHKHQVLKDIPESIKLRKTRSKQYHDRKSRQLSVLEKGQNVYVKLFPEKEAIWYPGKIKERATERSYIIEVDGRLYRRNRTYIKPFLIKDTSSCTNKYNERESNENERYKAGFQYSYEYPSITPEANQNLQTLAPDVGEDNSNLSLSLPTRPKRNVGPPRWLSDYSS</sequence>
<dbReference type="Gene3D" id="3.30.70.270">
    <property type="match status" value="1"/>
</dbReference>
<dbReference type="Gene3D" id="1.10.340.70">
    <property type="match status" value="1"/>
</dbReference>
<organism evidence="5 6">
    <name type="scientific">Euphydryas editha</name>
    <name type="common">Edith's checkerspot</name>
    <dbReference type="NCBI Taxonomy" id="104508"/>
    <lineage>
        <taxon>Eukaryota</taxon>
        <taxon>Metazoa</taxon>
        <taxon>Ecdysozoa</taxon>
        <taxon>Arthropoda</taxon>
        <taxon>Hexapoda</taxon>
        <taxon>Insecta</taxon>
        <taxon>Pterygota</taxon>
        <taxon>Neoptera</taxon>
        <taxon>Endopterygota</taxon>
        <taxon>Lepidoptera</taxon>
        <taxon>Glossata</taxon>
        <taxon>Ditrysia</taxon>
        <taxon>Papilionoidea</taxon>
        <taxon>Nymphalidae</taxon>
        <taxon>Nymphalinae</taxon>
        <taxon>Euphydryas</taxon>
    </lineage>
</organism>
<dbReference type="AlphaFoldDB" id="A0AAU9U8F3"/>
<dbReference type="InterPro" id="IPR036397">
    <property type="entry name" value="RNaseH_sf"/>
</dbReference>
<dbReference type="GO" id="GO:0003964">
    <property type="term" value="F:RNA-directed DNA polymerase activity"/>
    <property type="evidence" value="ECO:0007669"/>
    <property type="project" value="UniProtKB-EC"/>
</dbReference>
<feature type="region of interest" description="Disordered" evidence="3">
    <location>
        <begin position="1132"/>
        <end position="1165"/>
    </location>
</feature>
<dbReference type="Gene3D" id="3.30.420.10">
    <property type="entry name" value="Ribonuclease H-like superfamily/Ribonuclease H"/>
    <property type="match status" value="1"/>
</dbReference>
<evidence type="ECO:0000256" key="1">
    <source>
        <dbReference type="ARBA" id="ARBA00012493"/>
    </source>
</evidence>
<accession>A0AAU9U8F3</accession>
<dbReference type="GO" id="GO:0015074">
    <property type="term" value="P:DNA integration"/>
    <property type="evidence" value="ECO:0007669"/>
    <property type="project" value="InterPro"/>
</dbReference>
<feature type="domain" description="Integrase catalytic" evidence="4">
    <location>
        <begin position="837"/>
        <end position="1017"/>
    </location>
</feature>
<dbReference type="GO" id="GO:0003676">
    <property type="term" value="F:nucleic acid binding"/>
    <property type="evidence" value="ECO:0007669"/>
    <property type="project" value="InterPro"/>
</dbReference>
<gene>
    <name evidence="5" type="ORF">EEDITHA_LOCUS11011</name>
</gene>
<dbReference type="Pfam" id="PF00078">
    <property type="entry name" value="RVT_1"/>
    <property type="match status" value="1"/>
</dbReference>
<protein>
    <recommendedName>
        <fullName evidence="1">RNA-directed DNA polymerase</fullName>
        <ecNumber evidence="1">2.7.7.49</ecNumber>
    </recommendedName>
</protein>
<comment type="caution">
    <text evidence="5">The sequence shown here is derived from an EMBL/GenBank/DDBJ whole genome shotgun (WGS) entry which is preliminary data.</text>
</comment>
<keyword evidence="2" id="KW-0175">Coiled coil</keyword>
<reference evidence="5" key="1">
    <citation type="submission" date="2022-03" db="EMBL/GenBank/DDBJ databases">
        <authorList>
            <person name="Tunstrom K."/>
        </authorList>
    </citation>
    <scope>NUCLEOTIDE SEQUENCE</scope>
</reference>
<dbReference type="EC" id="2.7.7.49" evidence="1"/>
<evidence type="ECO:0000259" key="4">
    <source>
        <dbReference type="PROSITE" id="PS50994"/>
    </source>
</evidence>
<evidence type="ECO:0000313" key="5">
    <source>
        <dbReference type="EMBL" id="CAH2095575.1"/>
    </source>
</evidence>
<dbReference type="InterPro" id="IPR000477">
    <property type="entry name" value="RT_dom"/>
</dbReference>
<dbReference type="InterPro" id="IPR012337">
    <property type="entry name" value="RNaseH-like_sf"/>
</dbReference>
<dbReference type="Proteomes" id="UP001153954">
    <property type="component" value="Unassembled WGS sequence"/>
</dbReference>
<dbReference type="FunFam" id="1.10.340.70:FF:000004">
    <property type="entry name" value="Retrovirus-related Pol polyprotein from transposon 297-like Protein"/>
    <property type="match status" value="1"/>
</dbReference>
<dbReference type="InterPro" id="IPR050951">
    <property type="entry name" value="Retrovirus_Pol_polyprotein"/>
</dbReference>
<dbReference type="SUPFAM" id="SSF53098">
    <property type="entry name" value="Ribonuclease H-like"/>
    <property type="match status" value="1"/>
</dbReference>
<dbReference type="InterPro" id="IPR001584">
    <property type="entry name" value="Integrase_cat-core"/>
</dbReference>
<evidence type="ECO:0000256" key="2">
    <source>
        <dbReference type="SAM" id="Coils"/>
    </source>
</evidence>
<name>A0AAU9U8F3_EUPED</name>
<dbReference type="Pfam" id="PF00665">
    <property type="entry name" value="rve"/>
    <property type="match status" value="1"/>
</dbReference>
<evidence type="ECO:0000256" key="3">
    <source>
        <dbReference type="SAM" id="MobiDB-lite"/>
    </source>
</evidence>
<dbReference type="InterPro" id="IPR041588">
    <property type="entry name" value="Integrase_H2C2"/>
</dbReference>
<dbReference type="FunFam" id="3.30.420.10:FF:000063">
    <property type="entry name" value="Retrovirus-related Pol polyprotein from transposon 297-like Protein"/>
    <property type="match status" value="1"/>
</dbReference>
<evidence type="ECO:0000313" key="6">
    <source>
        <dbReference type="Proteomes" id="UP001153954"/>
    </source>
</evidence>
<keyword evidence="6" id="KW-1185">Reference proteome</keyword>
<proteinExistence type="predicted"/>
<dbReference type="GO" id="GO:0042575">
    <property type="term" value="C:DNA polymerase complex"/>
    <property type="evidence" value="ECO:0007669"/>
    <property type="project" value="UniProtKB-ARBA"/>
</dbReference>
<dbReference type="SUPFAM" id="SSF56672">
    <property type="entry name" value="DNA/RNA polymerases"/>
    <property type="match status" value="1"/>
</dbReference>